<accession>A0A173VF19</accession>
<dbReference type="Proteomes" id="UP000095673">
    <property type="component" value="Unassembled WGS sequence"/>
</dbReference>
<evidence type="ECO:0000313" key="2">
    <source>
        <dbReference type="Proteomes" id="UP000095673"/>
    </source>
</evidence>
<sequence length="183" mass="19616">MEQIQHQCLKQCCLALLPERIGGLGTFGCGVLYQIGNETEYVFVIVDVLEWIVAKRCVGIDEVKDTHLISFLFQQTACLSEQLGFGVCNDHRAAALHDVRQGKASGFSCTGASHHEDVETSAVLVGVQADAEVLRQQDVLGVRLLAVFLTDLPGITPSGGTMFFPSAVVLLAGIKNADPGCVK</sequence>
<proteinExistence type="predicted"/>
<dbReference type="AlphaFoldDB" id="A0A173VF19"/>
<evidence type="ECO:0000313" key="1">
    <source>
        <dbReference type="EMBL" id="CUN24757.1"/>
    </source>
</evidence>
<reference evidence="1 2" key="1">
    <citation type="submission" date="2015-09" db="EMBL/GenBank/DDBJ databases">
        <authorList>
            <consortium name="Pathogen Informatics"/>
        </authorList>
    </citation>
    <scope>NUCLEOTIDE SEQUENCE [LARGE SCALE GENOMIC DNA]</scope>
    <source>
        <strain evidence="1 2">2789STDY5834968</strain>
    </source>
</reference>
<protein>
    <submittedName>
        <fullName evidence="1">Uncharacterized protein</fullName>
    </submittedName>
</protein>
<dbReference type="EMBL" id="CYXM01000017">
    <property type="protein sequence ID" value="CUN24757.1"/>
    <property type="molecule type" value="Genomic_DNA"/>
</dbReference>
<gene>
    <name evidence="1" type="ORF">ERS852580_02879</name>
</gene>
<name>A0A173VF19_9FIRM</name>
<organism evidence="1 2">
    <name type="scientific">Agathobacter rectalis</name>
    <dbReference type="NCBI Taxonomy" id="39491"/>
    <lineage>
        <taxon>Bacteria</taxon>
        <taxon>Bacillati</taxon>
        <taxon>Bacillota</taxon>
        <taxon>Clostridia</taxon>
        <taxon>Lachnospirales</taxon>
        <taxon>Lachnospiraceae</taxon>
        <taxon>Agathobacter</taxon>
    </lineage>
</organism>